<protein>
    <submittedName>
        <fullName evidence="3">SAM-dependent methyltransferase</fullName>
    </submittedName>
</protein>
<evidence type="ECO:0000313" key="3">
    <source>
        <dbReference type="EMBL" id="ALF48292.1"/>
    </source>
</evidence>
<keyword evidence="3" id="KW-0808">Transferase</keyword>
<dbReference type="Pfam" id="PF13847">
    <property type="entry name" value="Methyltransf_31"/>
    <property type="match status" value="1"/>
</dbReference>
<keyword evidence="3" id="KW-0489">Methyltransferase</keyword>
<feature type="domain" description="Methyltransferase regulatory" evidence="1">
    <location>
        <begin position="223"/>
        <end position="306"/>
    </location>
</feature>
<name>A0A0M3V2U0_9BACT</name>
<reference evidence="4" key="1">
    <citation type="submission" date="2015-08" db="EMBL/GenBank/DDBJ databases">
        <title>Comparative genomics of the Campylobacter concisus group.</title>
        <authorList>
            <person name="Miller W.G."/>
            <person name="Yee E."/>
            <person name="Chapman M.H."/>
            <person name="Huynh S."/>
            <person name="Bono J.L."/>
            <person name="On S.L.W."/>
            <person name="St Leger J."/>
            <person name="Foster G."/>
            <person name="Parker C.T."/>
        </authorList>
    </citation>
    <scope>NUCLEOTIDE SEQUENCE [LARGE SCALE GENOMIC DNA]</scope>
    <source>
        <strain evidence="4">ATCC 33237</strain>
    </source>
</reference>
<proteinExistence type="predicted"/>
<dbReference type="KEGG" id="ccoc:CCON33237_1644"/>
<gene>
    <name evidence="3" type="ORF">CCON33237_1644</name>
</gene>
<dbReference type="SUPFAM" id="SSF53335">
    <property type="entry name" value="S-adenosyl-L-methionine-dependent methyltransferases"/>
    <property type="match status" value="1"/>
</dbReference>
<dbReference type="InterPro" id="IPR050723">
    <property type="entry name" value="CFA/CMAS"/>
</dbReference>
<dbReference type="InterPro" id="IPR025714">
    <property type="entry name" value="Methyltranfer_dom"/>
</dbReference>
<dbReference type="AlphaFoldDB" id="A0A0M3V2U0"/>
<dbReference type="Proteomes" id="UP000066049">
    <property type="component" value="Chromosome"/>
</dbReference>
<dbReference type="PANTHER" id="PTHR43667">
    <property type="entry name" value="CYCLOPROPANE-FATTY-ACYL-PHOSPHOLIPID SYNTHASE"/>
    <property type="match status" value="1"/>
</dbReference>
<dbReference type="EMBL" id="CP012541">
    <property type="protein sequence ID" value="ALF48292.1"/>
    <property type="molecule type" value="Genomic_DNA"/>
</dbReference>
<dbReference type="Gene3D" id="3.40.50.150">
    <property type="entry name" value="Vaccinia Virus protein VP39"/>
    <property type="match status" value="1"/>
</dbReference>
<evidence type="ECO:0000313" key="4">
    <source>
        <dbReference type="Proteomes" id="UP000066049"/>
    </source>
</evidence>
<dbReference type="PATRIC" id="fig|199.248.peg.1697"/>
<dbReference type="GO" id="GO:0008168">
    <property type="term" value="F:methyltransferase activity"/>
    <property type="evidence" value="ECO:0007669"/>
    <property type="project" value="UniProtKB-KW"/>
</dbReference>
<dbReference type="RefSeq" id="WP_054197207.1">
    <property type="nucleotide sequence ID" value="NZ_CABMKQ010000018.1"/>
</dbReference>
<dbReference type="InterPro" id="IPR018773">
    <property type="entry name" value="MeTrfase_reg_dom_prd"/>
</dbReference>
<sequence>MSQNSKIEKSYDELTYKSIAFAQSSPYRLEACATLLGITPPPCENARVLEIGCSFGGNLIPFAVNNKNVKVVGIDLSGEQIRRGQEIVKEMGLTNLELIHGDICEFKSDEKFDYIIAHGVFSWVPDFVKEAILKVVRENLSANGVAFISYNVYPGWKVKDIVRDIMLLAAKDKESMQDRLKAAKEALLVYKEYLLTRDEKIYEGKIPLKMLLFVTEHVLSKDDFYIAHELLEYTNDPFYFKDFNAMLAKNELTYLCEYTLDDIFTPDVGTAVVDEYKNNKFKDRIDLEQFMDMISNKVFRQSLIVHSKTYESIANKQIGPSDINKIHVVADFIKKDNQWQDSYGAMPQDISWLCEVFYKMYPASINLSQILEILPEDKLIVYSAFVRILTNSSDAMILKDEQKNIEYRPGHSRLSQKLINYVRYFLNHKNNADVVFANKFSISRKLNNIDYYILLLLDGKNSLEDVAAKTLKFIKENNEDIFDINGKVLKKDKVAANIMSYVLGTAKIASMLYLLEEI</sequence>
<accession>A0A0M3V2U0</accession>
<evidence type="ECO:0000259" key="2">
    <source>
        <dbReference type="Pfam" id="PF13847"/>
    </source>
</evidence>
<dbReference type="GeneID" id="28663323"/>
<dbReference type="GO" id="GO:0032259">
    <property type="term" value="P:methylation"/>
    <property type="evidence" value="ECO:0007669"/>
    <property type="project" value="UniProtKB-KW"/>
</dbReference>
<dbReference type="CDD" id="cd02440">
    <property type="entry name" value="AdoMet_MTases"/>
    <property type="match status" value="1"/>
</dbReference>
<dbReference type="Pfam" id="PF10119">
    <property type="entry name" value="MethyTransf_Reg"/>
    <property type="match status" value="1"/>
</dbReference>
<dbReference type="InterPro" id="IPR029063">
    <property type="entry name" value="SAM-dependent_MTases_sf"/>
</dbReference>
<dbReference type="PANTHER" id="PTHR43667:SF2">
    <property type="entry name" value="FATTY ACID C-METHYL TRANSFERASE"/>
    <property type="match status" value="1"/>
</dbReference>
<organism evidence="3 4">
    <name type="scientific">Campylobacter concisus</name>
    <dbReference type="NCBI Taxonomy" id="199"/>
    <lineage>
        <taxon>Bacteria</taxon>
        <taxon>Pseudomonadati</taxon>
        <taxon>Campylobacterota</taxon>
        <taxon>Epsilonproteobacteria</taxon>
        <taxon>Campylobacterales</taxon>
        <taxon>Campylobacteraceae</taxon>
        <taxon>Campylobacter</taxon>
    </lineage>
</organism>
<feature type="domain" description="Methyltransferase" evidence="2">
    <location>
        <begin position="45"/>
        <end position="152"/>
    </location>
</feature>
<evidence type="ECO:0000259" key="1">
    <source>
        <dbReference type="Pfam" id="PF10119"/>
    </source>
</evidence>